<name>A0A1S7DQR6_RIEAN</name>
<evidence type="ECO:0000313" key="1">
    <source>
        <dbReference type="EMBL" id="AQY21371.1"/>
    </source>
</evidence>
<accession>A0A1S7DQR6</accession>
<organism evidence="1 2">
    <name type="scientific">Riemerella anatipestifer</name>
    <name type="common">Moraxella anatipestifer</name>
    <dbReference type="NCBI Taxonomy" id="34085"/>
    <lineage>
        <taxon>Bacteria</taxon>
        <taxon>Pseudomonadati</taxon>
        <taxon>Bacteroidota</taxon>
        <taxon>Flavobacteriia</taxon>
        <taxon>Flavobacteriales</taxon>
        <taxon>Weeksellaceae</taxon>
        <taxon>Riemerella</taxon>
    </lineage>
</organism>
<evidence type="ECO:0000313" key="2">
    <source>
        <dbReference type="Proteomes" id="UP000189883"/>
    </source>
</evidence>
<proteinExistence type="predicted"/>
<gene>
    <name evidence="1" type="ORF">AB406_0412</name>
</gene>
<dbReference type="EMBL" id="CP011859">
    <property type="protein sequence ID" value="AQY21371.1"/>
    <property type="molecule type" value="Genomic_DNA"/>
</dbReference>
<protein>
    <submittedName>
        <fullName evidence="1">Uncharacterized protein</fullName>
    </submittedName>
</protein>
<sequence>MLCRNLSISKIGGKYLLAISLVTEPVVHYEMKKTRVVY</sequence>
<reference evidence="1 2" key="1">
    <citation type="submission" date="2015-06" db="EMBL/GenBank/DDBJ databases">
        <title>R. anatipestifer strain HXb2 is the most virulent strain so far, and the genome sequence would help us uncover the pathogenesis.</title>
        <authorList>
            <person name="Hu Q."/>
            <person name="Qi J."/>
            <person name="Bo H."/>
            <person name="Liu G."/>
            <person name="Tao M."/>
            <person name="Ding Y."/>
            <person name="Xue Y."/>
        </authorList>
    </citation>
    <scope>NUCLEOTIDE SEQUENCE [LARGE SCALE GENOMIC DNA]</scope>
    <source>
        <strain evidence="1 2">HXb2</strain>
    </source>
</reference>
<dbReference type="AlphaFoldDB" id="A0A1S7DQR6"/>
<dbReference type="Proteomes" id="UP000189883">
    <property type="component" value="Chromosome"/>
</dbReference>